<evidence type="ECO:0000313" key="3">
    <source>
        <dbReference type="Proteomes" id="UP000280104"/>
    </source>
</evidence>
<name>A0A7H4LDE7_WHEAT</name>
<feature type="compositionally biased region" description="Pro residues" evidence="1">
    <location>
        <begin position="136"/>
        <end position="156"/>
    </location>
</feature>
<feature type="region of interest" description="Disordered" evidence="1">
    <location>
        <begin position="117"/>
        <end position="168"/>
    </location>
</feature>
<evidence type="ECO:0000313" key="2">
    <source>
        <dbReference type="EMBL" id="SPT16635.1"/>
    </source>
</evidence>
<dbReference type="AlphaFoldDB" id="A0A7H4LDE7"/>
<accession>A0A7H4LDE7</accession>
<gene>
    <name evidence="2" type="ORF">CAMPLR22A2D_LOCUS1235</name>
</gene>
<protein>
    <submittedName>
        <fullName evidence="2">Uncharacterized protein</fullName>
    </submittedName>
</protein>
<feature type="compositionally biased region" description="Low complexity" evidence="1">
    <location>
        <begin position="125"/>
        <end position="135"/>
    </location>
</feature>
<reference evidence="2 3" key="1">
    <citation type="submission" date="2018-05" db="EMBL/GenBank/DDBJ databases">
        <authorList>
            <person name="Thind KAUR A."/>
        </authorList>
    </citation>
    <scope>NUCLEOTIDE SEQUENCE [LARGE SCALE GENOMIC DNA]</scope>
</reference>
<dbReference type="EMBL" id="LS480641">
    <property type="protein sequence ID" value="SPT16635.1"/>
    <property type="molecule type" value="Genomic_DNA"/>
</dbReference>
<dbReference type="Proteomes" id="UP000280104">
    <property type="component" value="Chromosome II"/>
</dbReference>
<evidence type="ECO:0000256" key="1">
    <source>
        <dbReference type="SAM" id="MobiDB-lite"/>
    </source>
</evidence>
<sequence>MLHKKSFGVTLLDRLHSGIVNAAGFLAKGPRACTAYIRAAQPPARDWSGRRGDGDGELALDAARGEVVATRRHGTHGVAVPELGQANGGLKTALLFLALLLFSCAGMASAARGLEETAPDDDYPAEAPAPEQDLLPPFPGLPSFPKVELPPMPPGFSFPEPEPEADEP</sequence>
<organism evidence="2 3">
    <name type="scientific">Triticum aestivum</name>
    <name type="common">Wheat</name>
    <dbReference type="NCBI Taxonomy" id="4565"/>
    <lineage>
        <taxon>Eukaryota</taxon>
        <taxon>Viridiplantae</taxon>
        <taxon>Streptophyta</taxon>
        <taxon>Embryophyta</taxon>
        <taxon>Tracheophyta</taxon>
        <taxon>Spermatophyta</taxon>
        <taxon>Magnoliopsida</taxon>
        <taxon>Liliopsida</taxon>
        <taxon>Poales</taxon>
        <taxon>Poaceae</taxon>
        <taxon>BOP clade</taxon>
        <taxon>Pooideae</taxon>
        <taxon>Triticodae</taxon>
        <taxon>Triticeae</taxon>
        <taxon>Triticinae</taxon>
        <taxon>Triticum</taxon>
    </lineage>
</organism>
<proteinExistence type="predicted"/>